<dbReference type="EMBL" id="CP019236">
    <property type="protein sequence ID" value="APW37163.1"/>
    <property type="molecule type" value="Genomic_DNA"/>
</dbReference>
<dbReference type="RefSeq" id="WP_076198370.1">
    <property type="nucleotide sequence ID" value="NZ_CP019236.1"/>
</dbReference>
<proteinExistence type="predicted"/>
<sequence length="475" mass="51330">MPAITYNEFSGGLDRRLSINSQDANKLWSLRNAYVTLGKRLNKRPGLRKVTAGLAGSFGLESVSGALKVFCDAPSGFAPPVVAGLPIDRVSLNVPPAGSTLDRIYYADLFQGFIYVVARYASGYTRHHYVDGATTYISDANCPHTIGVTKAASRIFAPSAENVRYSAAGAARDWTTASDAGFLPAGLQQDTKGLVKACGTFQDSLVVFFDDSAQIWAVATDPAANAISKRLYGIGTQAPLSLASFFSDLVFLSPFGFRSMTVQAVSNRIDDSDVGVPIDPLVKPDIATVAATADPEEIMGVWIAEFGQYWAVMDMGSYSKVWVYTFSRSSKIACWSEYIYPIEIKAIATLAGKVYLRSVDALYEADPLKFTDDGQLIDIEVQMAFQDAKSPGVSKQFYGADFVTEGTPSVSYKFDPRDTGKESIPMVIPGDTRPGDILPVEIMAPALAPVFRHSKDEAMTIDALTLFYNTLGLNG</sequence>
<accession>A0A1P8JTT9</accession>
<reference evidence="1 2" key="1">
    <citation type="submission" date="2017-01" db="EMBL/GenBank/DDBJ databases">
        <authorList>
            <person name="Mah S.A."/>
            <person name="Swanson W.J."/>
            <person name="Moy G.W."/>
            <person name="Vacquier V.D."/>
        </authorList>
    </citation>
    <scope>NUCLEOTIDE SEQUENCE [LARGE SCALE GENOMIC DNA]</scope>
    <source>
        <strain evidence="1 2">DCY110</strain>
    </source>
</reference>
<dbReference type="KEGG" id="rhy:RD110_08090"/>
<dbReference type="Proteomes" id="UP000186609">
    <property type="component" value="Chromosome"/>
</dbReference>
<organism evidence="1 2">
    <name type="scientific">Rhodoferax koreensis</name>
    <dbReference type="NCBI Taxonomy" id="1842727"/>
    <lineage>
        <taxon>Bacteria</taxon>
        <taxon>Pseudomonadati</taxon>
        <taxon>Pseudomonadota</taxon>
        <taxon>Betaproteobacteria</taxon>
        <taxon>Burkholderiales</taxon>
        <taxon>Comamonadaceae</taxon>
        <taxon>Rhodoferax</taxon>
    </lineage>
</organism>
<dbReference type="AlphaFoldDB" id="A0A1P8JTT9"/>
<name>A0A1P8JTT9_9BURK</name>
<evidence type="ECO:0000313" key="2">
    <source>
        <dbReference type="Proteomes" id="UP000186609"/>
    </source>
</evidence>
<evidence type="ECO:0000313" key="1">
    <source>
        <dbReference type="EMBL" id="APW37163.1"/>
    </source>
</evidence>
<keyword evidence="2" id="KW-1185">Reference proteome</keyword>
<dbReference type="STRING" id="1842727.RD110_08090"/>
<protein>
    <submittedName>
        <fullName evidence="1">Uncharacterized protein</fullName>
    </submittedName>
</protein>
<dbReference type="OrthoDB" id="8780395at2"/>
<gene>
    <name evidence="1" type="ORF">RD110_08090</name>
</gene>